<dbReference type="OrthoDB" id="79452at2759"/>
<dbReference type="STRING" id="1051891.A0A0C3Q213"/>
<proteinExistence type="predicted"/>
<evidence type="ECO:0000313" key="2">
    <source>
        <dbReference type="Proteomes" id="UP000054248"/>
    </source>
</evidence>
<gene>
    <name evidence="1" type="ORF">M407DRAFT_59281</name>
</gene>
<organism evidence="1 2">
    <name type="scientific">Tulasnella calospora MUT 4182</name>
    <dbReference type="NCBI Taxonomy" id="1051891"/>
    <lineage>
        <taxon>Eukaryota</taxon>
        <taxon>Fungi</taxon>
        <taxon>Dikarya</taxon>
        <taxon>Basidiomycota</taxon>
        <taxon>Agaricomycotina</taxon>
        <taxon>Agaricomycetes</taxon>
        <taxon>Cantharellales</taxon>
        <taxon>Tulasnellaceae</taxon>
        <taxon>Tulasnella</taxon>
    </lineage>
</organism>
<feature type="non-terminal residue" evidence="1">
    <location>
        <position position="1"/>
    </location>
</feature>
<keyword evidence="2" id="KW-1185">Reference proteome</keyword>
<name>A0A0C3Q213_9AGAM</name>
<sequence>RGVTEANMFELADILETQTADRTGWFSLRDVSSQDDGAVIQDLYIHIQNVEPSPLINSGSQHEHLYRLLSPSLRSVIRAHNSLRDWLIFKLANPAIPYSTRLKRMELIVKAVEVCRSRAQDSDPSSQEFDPDQPLVRSFIEAVFVSAILSPESRAYARAWHDVAGNRNTSVDDLVSLVSIPQTPAKKGTSLTVDPAWIMERMLEIITLPDVIEREESQSLINLEKRRFL</sequence>
<dbReference type="Proteomes" id="UP000054248">
    <property type="component" value="Unassembled WGS sequence"/>
</dbReference>
<dbReference type="EMBL" id="KN823489">
    <property type="protein sequence ID" value="KIO16761.1"/>
    <property type="molecule type" value="Genomic_DNA"/>
</dbReference>
<reference evidence="1 2" key="1">
    <citation type="submission" date="2014-04" db="EMBL/GenBank/DDBJ databases">
        <authorList>
            <consortium name="DOE Joint Genome Institute"/>
            <person name="Kuo A."/>
            <person name="Girlanda M."/>
            <person name="Perotto S."/>
            <person name="Kohler A."/>
            <person name="Nagy L.G."/>
            <person name="Floudas D."/>
            <person name="Copeland A."/>
            <person name="Barry K.W."/>
            <person name="Cichocki N."/>
            <person name="Veneault-Fourrey C."/>
            <person name="LaButti K."/>
            <person name="Lindquist E.A."/>
            <person name="Lipzen A."/>
            <person name="Lundell T."/>
            <person name="Morin E."/>
            <person name="Murat C."/>
            <person name="Sun H."/>
            <person name="Tunlid A."/>
            <person name="Henrissat B."/>
            <person name="Grigoriev I.V."/>
            <person name="Hibbett D.S."/>
            <person name="Martin F."/>
            <person name="Nordberg H.P."/>
            <person name="Cantor M.N."/>
            <person name="Hua S.X."/>
        </authorList>
    </citation>
    <scope>NUCLEOTIDE SEQUENCE [LARGE SCALE GENOMIC DNA]</scope>
    <source>
        <strain evidence="1 2">MUT 4182</strain>
    </source>
</reference>
<protein>
    <submittedName>
        <fullName evidence="1">Uncharacterized protein</fullName>
    </submittedName>
</protein>
<accession>A0A0C3Q213</accession>
<dbReference type="AlphaFoldDB" id="A0A0C3Q213"/>
<feature type="non-terminal residue" evidence="1">
    <location>
        <position position="229"/>
    </location>
</feature>
<evidence type="ECO:0000313" key="1">
    <source>
        <dbReference type="EMBL" id="KIO16761.1"/>
    </source>
</evidence>
<reference evidence="2" key="2">
    <citation type="submission" date="2015-01" db="EMBL/GenBank/DDBJ databases">
        <title>Evolutionary Origins and Diversification of the Mycorrhizal Mutualists.</title>
        <authorList>
            <consortium name="DOE Joint Genome Institute"/>
            <consortium name="Mycorrhizal Genomics Consortium"/>
            <person name="Kohler A."/>
            <person name="Kuo A."/>
            <person name="Nagy L.G."/>
            <person name="Floudas D."/>
            <person name="Copeland A."/>
            <person name="Barry K.W."/>
            <person name="Cichocki N."/>
            <person name="Veneault-Fourrey C."/>
            <person name="LaButti K."/>
            <person name="Lindquist E.A."/>
            <person name="Lipzen A."/>
            <person name="Lundell T."/>
            <person name="Morin E."/>
            <person name="Murat C."/>
            <person name="Riley R."/>
            <person name="Ohm R."/>
            <person name="Sun H."/>
            <person name="Tunlid A."/>
            <person name="Henrissat B."/>
            <person name="Grigoriev I.V."/>
            <person name="Hibbett D.S."/>
            <person name="Martin F."/>
        </authorList>
    </citation>
    <scope>NUCLEOTIDE SEQUENCE [LARGE SCALE GENOMIC DNA]</scope>
    <source>
        <strain evidence="2">MUT 4182</strain>
    </source>
</reference>
<dbReference type="HOGENOM" id="CLU_1258833_0_0_1"/>